<organism evidence="2 3">
    <name type="scientific">Streptomyces phyllanthi</name>
    <dbReference type="NCBI Taxonomy" id="1803180"/>
    <lineage>
        <taxon>Bacteria</taxon>
        <taxon>Bacillati</taxon>
        <taxon>Actinomycetota</taxon>
        <taxon>Actinomycetes</taxon>
        <taxon>Kitasatosporales</taxon>
        <taxon>Streptomycetaceae</taxon>
        <taxon>Streptomyces</taxon>
    </lineage>
</organism>
<reference evidence="2 3" key="1">
    <citation type="submission" date="2019-07" db="EMBL/GenBank/DDBJ databases">
        <title>New species of Amycolatopsis and Streptomyces.</title>
        <authorList>
            <person name="Duangmal K."/>
            <person name="Teo W.F.A."/>
            <person name="Lipun K."/>
        </authorList>
    </citation>
    <scope>NUCLEOTIDE SEQUENCE [LARGE SCALE GENOMIC DNA]</scope>
    <source>
        <strain evidence="2 3">TISTR 2346</strain>
    </source>
</reference>
<dbReference type="AlphaFoldDB" id="A0A5N8WAJ7"/>
<evidence type="ECO:0000313" key="2">
    <source>
        <dbReference type="EMBL" id="MPY44497.1"/>
    </source>
</evidence>
<protein>
    <submittedName>
        <fullName evidence="2">Uncharacterized protein</fullName>
    </submittedName>
</protein>
<feature type="compositionally biased region" description="Basic and acidic residues" evidence="1">
    <location>
        <begin position="71"/>
        <end position="84"/>
    </location>
</feature>
<feature type="region of interest" description="Disordered" evidence="1">
    <location>
        <begin position="64"/>
        <end position="84"/>
    </location>
</feature>
<dbReference type="EMBL" id="VJZE01000329">
    <property type="protein sequence ID" value="MPY44497.1"/>
    <property type="molecule type" value="Genomic_DNA"/>
</dbReference>
<evidence type="ECO:0000256" key="1">
    <source>
        <dbReference type="SAM" id="MobiDB-lite"/>
    </source>
</evidence>
<keyword evidence="3" id="KW-1185">Reference proteome</keyword>
<dbReference type="Proteomes" id="UP000326979">
    <property type="component" value="Unassembled WGS sequence"/>
</dbReference>
<comment type="caution">
    <text evidence="2">The sequence shown here is derived from an EMBL/GenBank/DDBJ whole genome shotgun (WGS) entry which is preliminary data.</text>
</comment>
<name>A0A5N8WAJ7_9ACTN</name>
<evidence type="ECO:0000313" key="3">
    <source>
        <dbReference type="Proteomes" id="UP000326979"/>
    </source>
</evidence>
<accession>A0A5N8WAJ7</accession>
<sequence>MPISPYNPMTPDDVRAAGETLKKLAEQLDTASSPQEAARLINPVVAPEEGILPILSLVLAAASRTASRNARPSDFDRDVWHSLG</sequence>
<gene>
    <name evidence="2" type="ORF">FNH04_32705</name>
</gene>
<dbReference type="RefSeq" id="WP_152789478.1">
    <property type="nucleotide sequence ID" value="NZ_BAABEQ010000029.1"/>
</dbReference>
<proteinExistence type="predicted"/>